<dbReference type="GO" id="GO:0009236">
    <property type="term" value="P:cobalamin biosynthetic process"/>
    <property type="evidence" value="ECO:0007669"/>
    <property type="project" value="UniProtKB-UniPathway"/>
</dbReference>
<comment type="pathway">
    <text evidence="1">Cofactor biosynthesis; adenosylcobalamin biosynthesis.</text>
</comment>
<dbReference type="InterPro" id="IPR012818">
    <property type="entry name" value="CbiE"/>
</dbReference>
<dbReference type="InterPro" id="IPR050714">
    <property type="entry name" value="Cobalamin_biosynth_MTase"/>
</dbReference>
<evidence type="ECO:0000313" key="7">
    <source>
        <dbReference type="EMBL" id="ABG82257.1"/>
    </source>
</evidence>
<keyword evidence="8" id="KW-1185">Reference proteome</keyword>
<dbReference type="Gene3D" id="3.30.950.10">
    <property type="entry name" value="Methyltransferase, Cobalt-precorrin-4 Transmethylase, Domain 2"/>
    <property type="match status" value="1"/>
</dbReference>
<name>A0A0H2YN16_CLOP1</name>
<evidence type="ECO:0000256" key="2">
    <source>
        <dbReference type="ARBA" id="ARBA00022573"/>
    </source>
</evidence>
<dbReference type="RefSeq" id="WP_003456587.1">
    <property type="nucleotide sequence ID" value="NC_008261.1"/>
</dbReference>
<keyword evidence="2" id="KW-0169">Cobalamin biosynthesis</keyword>
<dbReference type="GO" id="GO:0046025">
    <property type="term" value="F:precorrin-6Y C5,15-methyltransferase (decarboxylating) activity"/>
    <property type="evidence" value="ECO:0007669"/>
    <property type="project" value="UniProtKB-EC"/>
</dbReference>
<dbReference type="Proteomes" id="UP000001823">
    <property type="component" value="Chromosome"/>
</dbReference>
<protein>
    <submittedName>
        <fullName evidence="7">Precorrin-6y C5,15-methyltransferase (Decarboxylating)</fullName>
        <ecNumber evidence="7">2.1.1.132</ecNumber>
    </submittedName>
</protein>
<dbReference type="STRING" id="195103.CPF_1433"/>
<dbReference type="SUPFAM" id="SSF53790">
    <property type="entry name" value="Tetrapyrrole methylase"/>
    <property type="match status" value="1"/>
</dbReference>
<dbReference type="GO" id="GO:0032259">
    <property type="term" value="P:methylation"/>
    <property type="evidence" value="ECO:0007669"/>
    <property type="project" value="UniProtKB-KW"/>
</dbReference>
<evidence type="ECO:0000256" key="3">
    <source>
        <dbReference type="ARBA" id="ARBA00022603"/>
    </source>
</evidence>
<dbReference type="EMBL" id="CP000246">
    <property type="protein sequence ID" value="ABG82257.1"/>
    <property type="molecule type" value="Genomic_DNA"/>
</dbReference>
<evidence type="ECO:0000259" key="6">
    <source>
        <dbReference type="Pfam" id="PF00590"/>
    </source>
</evidence>
<evidence type="ECO:0000313" key="8">
    <source>
        <dbReference type="Proteomes" id="UP000001823"/>
    </source>
</evidence>
<dbReference type="GO" id="GO:0008276">
    <property type="term" value="F:protein methyltransferase activity"/>
    <property type="evidence" value="ECO:0007669"/>
    <property type="project" value="InterPro"/>
</dbReference>
<keyword evidence="4 7" id="KW-0808">Transferase</keyword>
<feature type="domain" description="Tetrapyrrole methylase" evidence="6">
    <location>
        <begin position="3"/>
        <end position="187"/>
    </location>
</feature>
<dbReference type="GeneID" id="93002251"/>
<dbReference type="PaxDb" id="195103-CPF_1433"/>
<reference evidence="7 8" key="1">
    <citation type="journal article" date="2006" name="Genome Res.">
        <title>Skewed genomic variability in strains of the toxigenic bacterial pathogen, Clostridium perfringens.</title>
        <authorList>
            <person name="Myers G.S."/>
            <person name="Rasko D.A."/>
            <person name="Cheung J.K."/>
            <person name="Ravel J."/>
            <person name="Seshadri R."/>
            <person name="Deboy R.T."/>
            <person name="Ren Q."/>
            <person name="Varga J."/>
            <person name="Awad M.M."/>
            <person name="Brinkac L.M."/>
            <person name="Daugherty S.C."/>
            <person name="Haft D.H."/>
            <person name="Dodson R.J."/>
            <person name="Madupu R."/>
            <person name="Nelson W.C."/>
            <person name="Rosovitz M.J."/>
            <person name="Sullivan S.A."/>
            <person name="Khouri H."/>
            <person name="Dimitrov G.I."/>
            <person name="Watkins K.L."/>
            <person name="Mulligan S."/>
            <person name="Benton J."/>
            <person name="Radune D."/>
            <person name="Fisher D.J."/>
            <person name="Atkins H.S."/>
            <person name="Hiscox T."/>
            <person name="Jost B.H."/>
            <person name="Billington S.J."/>
            <person name="Songer J.G."/>
            <person name="McClane B.A."/>
            <person name="Titball R.W."/>
            <person name="Rood J.I."/>
            <person name="Melville S.B."/>
            <person name="Paulsen I.T."/>
        </authorList>
    </citation>
    <scope>NUCLEOTIDE SEQUENCE [LARGE SCALE GENOMIC DNA]</scope>
    <source>
        <strain evidence="8">ATCC 13124 / DSM 756 / JCM 1290 / NCIMB 6125 / NCTC 8237 / S 107 / Type A</strain>
    </source>
</reference>
<keyword evidence="5" id="KW-0949">S-adenosyl-L-methionine</keyword>
<dbReference type="eggNOG" id="COG2241">
    <property type="taxonomic scope" value="Bacteria"/>
</dbReference>
<proteinExistence type="predicted"/>
<sequence>MVKILGLGPGHEDYIIPKVIKELEKSDYIVGFERAISSLKFLNSINDERFKRVKGLKEIIEFLNENKEKRISIVASGDPTFYGITNYICKNYEGEVSIVPGISSFQYLTCRVNKTWNDAFVGSMHGREENFIEVVKENKLSIWLTDKKNTPSELSKRLIENSIECTIYVGENLSYEDENITIGSPREICEKDYGDLSVIIIER</sequence>
<evidence type="ECO:0000256" key="4">
    <source>
        <dbReference type="ARBA" id="ARBA00022679"/>
    </source>
</evidence>
<accession>A0A0H2YN16</accession>
<dbReference type="Pfam" id="PF00590">
    <property type="entry name" value="TP_methylase"/>
    <property type="match status" value="1"/>
</dbReference>
<evidence type="ECO:0000256" key="5">
    <source>
        <dbReference type="ARBA" id="ARBA00022691"/>
    </source>
</evidence>
<dbReference type="InterPro" id="IPR000878">
    <property type="entry name" value="4pyrrol_Mease"/>
</dbReference>
<dbReference type="PANTHER" id="PTHR43182">
    <property type="entry name" value="COBALT-PRECORRIN-6B C(15)-METHYLTRANSFERASE (DECARBOXYLATING)"/>
    <property type="match status" value="1"/>
</dbReference>
<dbReference type="AlphaFoldDB" id="A0A0H2YN16"/>
<dbReference type="EC" id="2.1.1.132" evidence="7"/>
<gene>
    <name evidence="7" type="primary">cbiE</name>
    <name evidence="7" type="ordered locus">CPF_1433</name>
</gene>
<dbReference type="PANTHER" id="PTHR43182:SF1">
    <property type="entry name" value="COBALT-PRECORRIN-7 C(5)-METHYLTRANSFERASE"/>
    <property type="match status" value="1"/>
</dbReference>
<dbReference type="InterPro" id="IPR014777">
    <property type="entry name" value="4pyrrole_Mease_sub1"/>
</dbReference>
<organism evidence="7 8">
    <name type="scientific">Clostridium perfringens (strain ATCC 13124 / DSM 756 / JCM 1290 / NCIMB 6125 / NCTC 8237 / Type A)</name>
    <dbReference type="NCBI Taxonomy" id="195103"/>
    <lineage>
        <taxon>Bacteria</taxon>
        <taxon>Bacillati</taxon>
        <taxon>Bacillota</taxon>
        <taxon>Clostridia</taxon>
        <taxon>Eubacteriales</taxon>
        <taxon>Clostridiaceae</taxon>
        <taxon>Clostridium</taxon>
    </lineage>
</organism>
<dbReference type="NCBIfam" id="TIGR02467">
    <property type="entry name" value="CbiE"/>
    <property type="match status" value="1"/>
</dbReference>
<dbReference type="InterPro" id="IPR014776">
    <property type="entry name" value="4pyrrole_Mease_sub2"/>
</dbReference>
<dbReference type="CDD" id="cd11644">
    <property type="entry name" value="Precorrin-6Y-MT"/>
    <property type="match status" value="1"/>
</dbReference>
<dbReference type="KEGG" id="cpf:CPF_1433"/>
<evidence type="ECO:0000256" key="1">
    <source>
        <dbReference type="ARBA" id="ARBA00004953"/>
    </source>
</evidence>
<dbReference type="Gene3D" id="3.40.1010.10">
    <property type="entry name" value="Cobalt-precorrin-4 Transmethylase, Domain 1"/>
    <property type="match status" value="1"/>
</dbReference>
<dbReference type="UniPathway" id="UPA00148"/>
<dbReference type="InterPro" id="IPR035996">
    <property type="entry name" value="4pyrrol_Methylase_sf"/>
</dbReference>
<keyword evidence="3 7" id="KW-0489">Methyltransferase</keyword>
<dbReference type="HOGENOM" id="CLU_089162_2_0_9"/>